<evidence type="ECO:0000313" key="1">
    <source>
        <dbReference type="EMBL" id="AML50210.1"/>
    </source>
</evidence>
<dbReference type="PANTHER" id="PTHR34129:SF1">
    <property type="entry name" value="DUF952 DOMAIN-CONTAINING PROTEIN"/>
    <property type="match status" value="1"/>
</dbReference>
<dbReference type="Pfam" id="PF06108">
    <property type="entry name" value="DUF952"/>
    <property type="match status" value="1"/>
</dbReference>
<dbReference type="PANTHER" id="PTHR34129">
    <property type="entry name" value="BLR1139 PROTEIN"/>
    <property type="match status" value="1"/>
</dbReference>
<dbReference type="RefSeq" id="WP_039002689.1">
    <property type="nucleotide sequence ID" value="NZ_CP014327.1"/>
</dbReference>
<proteinExistence type="predicted"/>
<dbReference type="AlphaFoldDB" id="A0A126UVY4"/>
<reference evidence="1 2" key="1">
    <citation type="submission" date="2016-02" db="EMBL/GenBank/DDBJ databases">
        <title>Complete genome sequence of Halocynthiibacter arcticus PAMC 20958t from arctic marine sediment.</title>
        <authorList>
            <person name="Lee Y.M."/>
            <person name="Baek K."/>
            <person name="Lee H.K."/>
            <person name="Shin S.C."/>
        </authorList>
    </citation>
    <scope>NUCLEOTIDE SEQUENCE [LARGE SCALE GENOMIC DNA]</scope>
    <source>
        <strain evidence="1">PAMC 20958</strain>
    </source>
</reference>
<dbReference type="SUPFAM" id="SSF56399">
    <property type="entry name" value="ADP-ribosylation"/>
    <property type="match status" value="1"/>
</dbReference>
<protein>
    <recommendedName>
        <fullName evidence="3">Dihydroorotate dehydrogenase</fullName>
    </recommendedName>
</protein>
<evidence type="ECO:0000313" key="2">
    <source>
        <dbReference type="Proteomes" id="UP000070371"/>
    </source>
</evidence>
<accession>A0A126UVY4</accession>
<dbReference type="Gene3D" id="3.20.170.20">
    <property type="entry name" value="Protein of unknown function DUF952"/>
    <property type="match status" value="1"/>
</dbReference>
<evidence type="ECO:0008006" key="3">
    <source>
        <dbReference type="Google" id="ProtNLM"/>
    </source>
</evidence>
<gene>
    <name evidence="1" type="ORF">RC74_02060</name>
</gene>
<name>A0A126UVY4_9RHOB</name>
<dbReference type="OrthoDB" id="9799937at2"/>
<sequence>MLIYKVFQESEWADLVQNGETEGAPVDLADGYIHFSTAEQLRETVAKHFAGSPTLVLVTIDADTLGEALKWEVSRGGKEFPHLYRKLKRSDAVAHALLPMGENGHVFPDDIP</sequence>
<dbReference type="EMBL" id="CP014327">
    <property type="protein sequence ID" value="AML50210.1"/>
    <property type="molecule type" value="Genomic_DNA"/>
</dbReference>
<dbReference type="Proteomes" id="UP000070371">
    <property type="component" value="Chromosome"/>
</dbReference>
<dbReference type="InterPro" id="IPR009297">
    <property type="entry name" value="DUF952"/>
</dbReference>
<organism evidence="1 2">
    <name type="scientific">Falsihalocynthiibacter arcticus</name>
    <dbReference type="NCBI Taxonomy" id="1579316"/>
    <lineage>
        <taxon>Bacteria</taxon>
        <taxon>Pseudomonadati</taxon>
        <taxon>Pseudomonadota</taxon>
        <taxon>Alphaproteobacteria</taxon>
        <taxon>Rhodobacterales</taxon>
        <taxon>Roseobacteraceae</taxon>
        <taxon>Falsihalocynthiibacter</taxon>
    </lineage>
</organism>
<dbReference type="KEGG" id="hat:RC74_02060"/>
<keyword evidence="2" id="KW-1185">Reference proteome</keyword>
<dbReference type="STRING" id="1579316.RC74_02060"/>